<dbReference type="Gene3D" id="2.60.120.330">
    <property type="entry name" value="B-lactam Antibiotic, Isopenicillin N Synthase, Chain"/>
    <property type="match status" value="1"/>
</dbReference>
<dbReference type="Proteomes" id="UP000297753">
    <property type="component" value="Unassembled WGS sequence"/>
</dbReference>
<dbReference type="RefSeq" id="WP_045499317.1">
    <property type="nucleotide sequence ID" value="NZ_SATR01000055.1"/>
</dbReference>
<comment type="similarity">
    <text evidence="1">Belongs to the aspartyl/asparaginyl beta-hydroxylase family.</text>
</comment>
<comment type="caution">
    <text evidence="5">The sequence shown here is derived from an EMBL/GenBank/DDBJ whole genome shotgun (WGS) entry which is preliminary data.</text>
</comment>
<feature type="domain" description="Aspartyl/asparaginy/proline hydroxylase" evidence="4">
    <location>
        <begin position="48"/>
        <end position="200"/>
    </location>
</feature>
<evidence type="ECO:0000313" key="6">
    <source>
        <dbReference type="Proteomes" id="UP000297753"/>
    </source>
</evidence>
<evidence type="ECO:0000313" key="5">
    <source>
        <dbReference type="EMBL" id="TFH89599.1"/>
    </source>
</evidence>
<reference evidence="5 6" key="1">
    <citation type="submission" date="2019-01" db="EMBL/GenBank/DDBJ databases">
        <title>Vibrio BEI176 sp. nov, a marine bacterium isolated from China: eastern marignal seas.</title>
        <authorList>
            <person name="Li B."/>
        </authorList>
    </citation>
    <scope>NUCLEOTIDE SEQUENCE [LARGE SCALE GENOMIC DNA]</scope>
    <source>
        <strain evidence="5 6">BEI176</strain>
    </source>
</reference>
<dbReference type="EMBL" id="SATR01000055">
    <property type="protein sequence ID" value="TFH89599.1"/>
    <property type="molecule type" value="Genomic_DNA"/>
</dbReference>
<accession>A0A4Y8W9K2</accession>
<keyword evidence="6" id="KW-1185">Reference proteome</keyword>
<sequence length="228" mass="26345">MKTPFAGLADSLIQKSLNRAFINFAGGEERAPFMAPSTCLPLSDILNDNFERIQSEIFALLKTRSLTRYEEIDKKRADEVSKDWKLFYVKLLNEYNELGISLCPNIYELTKQHDEILSIAIAVLEPSVCLAAHEGPYAGILRYHLGIEVPETNPPYIRVKDQFYTWQVGDSIVLDDVFDHEVVNQASERRVILIVDFKRPMPKLYDKLNDFYLKRMQRRAKSLIQKSN</sequence>
<dbReference type="Pfam" id="PF05118">
    <property type="entry name" value="Asp_Arg_Hydrox"/>
    <property type="match status" value="1"/>
</dbReference>
<dbReference type="GO" id="GO:0051213">
    <property type="term" value="F:dioxygenase activity"/>
    <property type="evidence" value="ECO:0007669"/>
    <property type="project" value="UniProtKB-KW"/>
</dbReference>
<dbReference type="InterPro" id="IPR051821">
    <property type="entry name" value="Asp/Asn_beta-hydroxylase"/>
</dbReference>
<name>A0A4Y8W9K2_9VIBR</name>
<protein>
    <submittedName>
        <fullName evidence="5">Aspartyl/asparaginyl beta-hydroxylase domain-containing protein</fullName>
    </submittedName>
</protein>
<organism evidence="5 6">
    <name type="scientific">Vibrio ouci</name>
    <dbReference type="NCBI Taxonomy" id="2499078"/>
    <lineage>
        <taxon>Bacteria</taxon>
        <taxon>Pseudomonadati</taxon>
        <taxon>Pseudomonadota</taxon>
        <taxon>Gammaproteobacteria</taxon>
        <taxon>Vibrionales</taxon>
        <taxon>Vibrionaceae</taxon>
        <taxon>Vibrio</taxon>
    </lineage>
</organism>
<dbReference type="InterPro" id="IPR027443">
    <property type="entry name" value="IPNS-like_sf"/>
</dbReference>
<gene>
    <name evidence="5" type="ORF">ELS82_21350</name>
</gene>
<dbReference type="SUPFAM" id="SSF51197">
    <property type="entry name" value="Clavaminate synthase-like"/>
    <property type="match status" value="1"/>
</dbReference>
<evidence type="ECO:0000256" key="3">
    <source>
        <dbReference type="ARBA" id="ARBA00023002"/>
    </source>
</evidence>
<dbReference type="PANTHER" id="PTHR46332:SF5">
    <property type="entry name" value="ASPARTATE BETA-HYDROXYLASE DOMAIN CONTAINING 2"/>
    <property type="match status" value="1"/>
</dbReference>
<keyword evidence="3" id="KW-0560">Oxidoreductase</keyword>
<evidence type="ECO:0000259" key="4">
    <source>
        <dbReference type="Pfam" id="PF05118"/>
    </source>
</evidence>
<evidence type="ECO:0000256" key="1">
    <source>
        <dbReference type="ARBA" id="ARBA00007730"/>
    </source>
</evidence>
<evidence type="ECO:0000256" key="2">
    <source>
        <dbReference type="ARBA" id="ARBA00022964"/>
    </source>
</evidence>
<keyword evidence="2" id="KW-0223">Dioxygenase</keyword>
<proteinExistence type="inferred from homology"/>
<dbReference type="AlphaFoldDB" id="A0A4Y8W9K2"/>
<dbReference type="OrthoDB" id="21665at2"/>
<dbReference type="PANTHER" id="PTHR46332">
    <property type="entry name" value="ASPARTATE BETA-HYDROXYLASE DOMAIN-CONTAINING PROTEIN 2"/>
    <property type="match status" value="1"/>
</dbReference>
<dbReference type="InterPro" id="IPR007803">
    <property type="entry name" value="Asp/Arg/Pro-Hydrxlase"/>
</dbReference>